<accession>A0A2P2PL19</accession>
<evidence type="ECO:0000313" key="1">
    <source>
        <dbReference type="EMBL" id="MBX55450.1"/>
    </source>
</evidence>
<protein>
    <submittedName>
        <fullName evidence="1">Uncharacterized protein</fullName>
    </submittedName>
</protein>
<proteinExistence type="predicted"/>
<organism evidence="1">
    <name type="scientific">Rhizophora mucronata</name>
    <name type="common">Asiatic mangrove</name>
    <dbReference type="NCBI Taxonomy" id="61149"/>
    <lineage>
        <taxon>Eukaryota</taxon>
        <taxon>Viridiplantae</taxon>
        <taxon>Streptophyta</taxon>
        <taxon>Embryophyta</taxon>
        <taxon>Tracheophyta</taxon>
        <taxon>Spermatophyta</taxon>
        <taxon>Magnoliopsida</taxon>
        <taxon>eudicotyledons</taxon>
        <taxon>Gunneridae</taxon>
        <taxon>Pentapetalae</taxon>
        <taxon>rosids</taxon>
        <taxon>fabids</taxon>
        <taxon>Malpighiales</taxon>
        <taxon>Rhizophoraceae</taxon>
        <taxon>Rhizophora</taxon>
    </lineage>
</organism>
<reference evidence="1" key="1">
    <citation type="submission" date="2018-02" db="EMBL/GenBank/DDBJ databases">
        <title>Rhizophora mucronata_Transcriptome.</title>
        <authorList>
            <person name="Meera S.P."/>
            <person name="Sreeshan A."/>
            <person name="Augustine A."/>
        </authorList>
    </citation>
    <scope>NUCLEOTIDE SEQUENCE</scope>
    <source>
        <tissue evidence="1">Leaf</tissue>
    </source>
</reference>
<name>A0A2P2PL19_RHIMU</name>
<dbReference type="AlphaFoldDB" id="A0A2P2PL19"/>
<dbReference type="EMBL" id="GGEC01074966">
    <property type="protein sequence ID" value="MBX55450.1"/>
    <property type="molecule type" value="Transcribed_RNA"/>
</dbReference>
<sequence length="51" mass="5913">MQHRKQLLCWIKMQSHIVKGIIDRLFTGSICQTGILKGTIYVQLRLDSILD</sequence>